<protein>
    <recommendedName>
        <fullName evidence="4">Small multi-drug export protein</fullName>
    </recommendedName>
</protein>
<sequence>MIEYLIKFLVIYISCLFKFVAGPILGSAAGYSLWEIIIVTVGGLMTTVFSLTYLGEWIKKNWTINIQNKKKRFSKSSRRIVKVWQKFGPIGIAAITPMFLTPVGGTIVMTAFRVEKKKVFTYMFISGLFWAIILGASIQQILAIPMIGDLLR</sequence>
<evidence type="ECO:0000313" key="3">
    <source>
        <dbReference type="Proteomes" id="UP000186026"/>
    </source>
</evidence>
<keyword evidence="1" id="KW-1133">Transmembrane helix</keyword>
<dbReference type="Proteomes" id="UP000186026">
    <property type="component" value="Unassembled WGS sequence"/>
</dbReference>
<feature type="transmembrane region" description="Helical" evidence="1">
    <location>
        <begin position="119"/>
        <end position="142"/>
    </location>
</feature>
<name>A0A1N7M1K3_9BACT</name>
<reference evidence="3" key="1">
    <citation type="submission" date="2017-01" db="EMBL/GenBank/DDBJ databases">
        <authorList>
            <person name="Varghese N."/>
            <person name="Submissions S."/>
        </authorList>
    </citation>
    <scope>NUCLEOTIDE SEQUENCE [LARGE SCALE GENOMIC DNA]</scope>
    <source>
        <strain evidence="3">DSM 46698</strain>
    </source>
</reference>
<dbReference type="AlphaFoldDB" id="A0A1N7M1K3"/>
<gene>
    <name evidence="2" type="ORF">SAMN05421761_1059</name>
</gene>
<feature type="transmembrane region" description="Helical" evidence="1">
    <location>
        <begin position="33"/>
        <end position="54"/>
    </location>
</feature>
<keyword evidence="1" id="KW-0472">Membrane</keyword>
<organism evidence="2 3">
    <name type="scientific">Belliella pelovolcani</name>
    <dbReference type="NCBI Taxonomy" id="529505"/>
    <lineage>
        <taxon>Bacteria</taxon>
        <taxon>Pseudomonadati</taxon>
        <taxon>Bacteroidota</taxon>
        <taxon>Cytophagia</taxon>
        <taxon>Cytophagales</taxon>
        <taxon>Cyclobacteriaceae</taxon>
        <taxon>Belliella</taxon>
    </lineage>
</organism>
<proteinExistence type="predicted"/>
<evidence type="ECO:0000256" key="1">
    <source>
        <dbReference type="SAM" id="Phobius"/>
    </source>
</evidence>
<keyword evidence="1" id="KW-0812">Transmembrane</keyword>
<feature type="transmembrane region" description="Helical" evidence="1">
    <location>
        <begin position="90"/>
        <end position="112"/>
    </location>
</feature>
<keyword evidence="3" id="KW-1185">Reference proteome</keyword>
<accession>A0A1N7M1K3</accession>
<feature type="transmembrane region" description="Helical" evidence="1">
    <location>
        <begin position="6"/>
        <end position="26"/>
    </location>
</feature>
<evidence type="ECO:0008006" key="4">
    <source>
        <dbReference type="Google" id="ProtNLM"/>
    </source>
</evidence>
<dbReference type="STRING" id="529505.SAMN05421761_1059"/>
<evidence type="ECO:0000313" key="2">
    <source>
        <dbReference type="EMBL" id="SIS79968.1"/>
    </source>
</evidence>
<dbReference type="RefSeq" id="WP_175606648.1">
    <property type="nucleotide sequence ID" value="NZ_FTOP01000005.1"/>
</dbReference>
<dbReference type="EMBL" id="FTOP01000005">
    <property type="protein sequence ID" value="SIS79968.1"/>
    <property type="molecule type" value="Genomic_DNA"/>
</dbReference>